<dbReference type="OrthoDB" id="10060824at2759"/>
<dbReference type="PANTHER" id="PTHR45912:SF3">
    <property type="entry name" value="CILIA- AND FLAGELLA-ASSOCIATED PROTEIN 47"/>
    <property type="match status" value="1"/>
</dbReference>
<evidence type="ECO:0000259" key="2">
    <source>
        <dbReference type="Pfam" id="PF26579"/>
    </source>
</evidence>
<feature type="region of interest" description="Disordered" evidence="1">
    <location>
        <begin position="674"/>
        <end position="704"/>
    </location>
</feature>
<accession>A0A9D3T8N3</accession>
<dbReference type="AlphaFoldDB" id="A0A9D3T8N3"/>
<dbReference type="Proteomes" id="UP001046870">
    <property type="component" value="Chromosome 12"/>
</dbReference>
<evidence type="ECO:0000256" key="1">
    <source>
        <dbReference type="SAM" id="MobiDB-lite"/>
    </source>
</evidence>
<feature type="region of interest" description="Disordered" evidence="1">
    <location>
        <begin position="605"/>
        <end position="625"/>
    </location>
</feature>
<comment type="caution">
    <text evidence="3">The sequence shown here is derived from an EMBL/GenBank/DDBJ whole genome shotgun (WGS) entry which is preliminary data.</text>
</comment>
<keyword evidence="4" id="KW-1185">Reference proteome</keyword>
<dbReference type="GO" id="GO:0007288">
    <property type="term" value="P:sperm axoneme assembly"/>
    <property type="evidence" value="ECO:0007669"/>
    <property type="project" value="TreeGrafter"/>
</dbReference>
<dbReference type="InterPro" id="IPR058952">
    <property type="entry name" value="Ig_CFAP47"/>
</dbReference>
<protein>
    <recommendedName>
        <fullName evidence="2">CFAP47-like immunoglobulin-like domain-containing protein</fullName>
    </recommendedName>
</protein>
<dbReference type="EMBL" id="JAFDVH010000012">
    <property type="protein sequence ID" value="KAG7467070.1"/>
    <property type="molecule type" value="Genomic_DNA"/>
</dbReference>
<dbReference type="Pfam" id="PF26579">
    <property type="entry name" value="Ig_CFAP47"/>
    <property type="match status" value="1"/>
</dbReference>
<organism evidence="3 4">
    <name type="scientific">Megalops atlanticus</name>
    <name type="common">Tarpon</name>
    <name type="synonym">Clupea gigantea</name>
    <dbReference type="NCBI Taxonomy" id="7932"/>
    <lineage>
        <taxon>Eukaryota</taxon>
        <taxon>Metazoa</taxon>
        <taxon>Chordata</taxon>
        <taxon>Craniata</taxon>
        <taxon>Vertebrata</taxon>
        <taxon>Euteleostomi</taxon>
        <taxon>Actinopterygii</taxon>
        <taxon>Neopterygii</taxon>
        <taxon>Teleostei</taxon>
        <taxon>Elopiformes</taxon>
        <taxon>Megalopidae</taxon>
        <taxon>Megalops</taxon>
    </lineage>
</organism>
<evidence type="ECO:0000313" key="3">
    <source>
        <dbReference type="EMBL" id="KAG7467070.1"/>
    </source>
</evidence>
<evidence type="ECO:0000313" key="4">
    <source>
        <dbReference type="Proteomes" id="UP001046870"/>
    </source>
</evidence>
<gene>
    <name evidence="3" type="ORF">MATL_G00149440</name>
</gene>
<proteinExistence type="predicted"/>
<feature type="compositionally biased region" description="Polar residues" evidence="1">
    <location>
        <begin position="688"/>
        <end position="704"/>
    </location>
</feature>
<name>A0A9D3T8N3_MEGAT</name>
<dbReference type="GO" id="GO:0005929">
    <property type="term" value="C:cilium"/>
    <property type="evidence" value="ECO:0007669"/>
    <property type="project" value="TreeGrafter"/>
</dbReference>
<dbReference type="PANTHER" id="PTHR45912">
    <property type="entry name" value="CILIA- AND FLAGELLA-ASSOCIATED PROTEIN 47"/>
    <property type="match status" value="1"/>
</dbReference>
<feature type="domain" description="CFAP47-like immunoglobulin-like" evidence="2">
    <location>
        <begin position="651"/>
        <end position="783"/>
    </location>
</feature>
<reference evidence="3" key="1">
    <citation type="submission" date="2021-01" db="EMBL/GenBank/DDBJ databases">
        <authorList>
            <person name="Zahm M."/>
            <person name="Roques C."/>
            <person name="Cabau C."/>
            <person name="Klopp C."/>
            <person name="Donnadieu C."/>
            <person name="Jouanno E."/>
            <person name="Lampietro C."/>
            <person name="Louis A."/>
            <person name="Herpin A."/>
            <person name="Echchiki A."/>
            <person name="Berthelot C."/>
            <person name="Parey E."/>
            <person name="Roest-Crollius H."/>
            <person name="Braasch I."/>
            <person name="Postlethwait J."/>
            <person name="Bobe J."/>
            <person name="Montfort J."/>
            <person name="Bouchez O."/>
            <person name="Begum T."/>
            <person name="Mejri S."/>
            <person name="Adams A."/>
            <person name="Chen W.-J."/>
            <person name="Guiguen Y."/>
        </authorList>
    </citation>
    <scope>NUCLEOTIDE SEQUENCE</scope>
    <source>
        <strain evidence="3">YG-15Mar2019-1</strain>
        <tissue evidence="3">Brain</tissue>
    </source>
</reference>
<sequence length="938" mass="102912">MIEYSVEVSMPEHFLLPETVSVPVAGEGGDSARLQDGQVVLVPMQFRPKAAGRYQCQVVLRSWQDVRVHLLEAVVRGEGSHAQLEFTAPAHQSVTQDIPLNSESLQDCRLRCILSGQGFSGPPLVYIHAGARLYYPLTFHPTSRCIVTGHLSLINDTDGTEYRFDLRGVGERPLALEHVQIHCTVREVTQSRLQVPNYSQKLITCQVVSDLSIVSGPPTLEIKPGHTVPYTISVSPWKRGMHKGVISFVAQEKEMVMEKEKGGCGQPAPDSKITPDQPGEMTWPYEVWFSLEVISSPAPPMKVLPVQCAVHSSVAVEIPITNPRAEPLQLQVCVEGPDLSGDTWMSVPAHDTQTYLARFSPATTGKKTGSVIFQSDVVGEFWHQLDLVADPPVPITLPDCSCELGKWTRTSIPLINPTDERLELDAVNSNPRNFTLELDGSQALIVEPHSTTQVPVQFCPSSLGRGNHTARVCFTCAQLGEWSFLLSGTGLAPGLMEPLSVSSRVGSHSSLFLPFRNPMEHDVLVHIFLTDEEPSLGSLNPSVQGTHEYKGKAFTIPLRKTQGVLLAPEASVDVPVVFAPESMQRYSAWVVIQLESKEGQSWRSEALEDSALRESGQQGRSLGGQMQDLNLQEIRWVYPIHGIPEAVLGPSHPAVIRCEARSRVEERLEVQLTGCVPGPSAPPVARDQSVSPRSKTPTGPGSRSLQEDFLYEIRFENDEEQAQLDNCVALSLLGCEREPQSGIVTLTFNFVLTPCRPLRCTAVLAIQSITGGLWKFPITLISTEPQVDDVITIEAAGLNKTSGVVFRLTSLSRHPEPFTAKFLPGSGPEFQVCPHSGELLPVDSPGTLFTITFRPTMYSKRHRATLLVQTADMQWTYEVNGALPLYTPPSSRSSQGVGSTGLRPTRVCQRNFLRENLQVPSMAASSPLRDHPLIPRVT</sequence>